<evidence type="ECO:0000256" key="9">
    <source>
        <dbReference type="ARBA" id="ARBA00048679"/>
    </source>
</evidence>
<keyword evidence="6" id="KW-0418">Kinase</keyword>
<evidence type="ECO:0000259" key="12">
    <source>
        <dbReference type="PROSITE" id="PS50011"/>
    </source>
</evidence>
<dbReference type="GO" id="GO:0004674">
    <property type="term" value="F:protein serine/threonine kinase activity"/>
    <property type="evidence" value="ECO:0007669"/>
    <property type="project" value="UniProtKB-KW"/>
</dbReference>
<dbReference type="Proteomes" id="UP000324800">
    <property type="component" value="Unassembled WGS sequence"/>
</dbReference>
<sequence length="253" mass="28680">MEESRLLESEGFQVFKTIGRGSFGSVFLVHHPQVGVVVAKVVNNDDFKLNEWKVAGILEDIRQEICPFIVRSILEKTFEKVTIILMEYANLGVLYGLFYIHSKGIVHRDIKPGNIMLHSPLGSGRLIAKIGDFGEIKIKKQIDNLTLMTQRGTVPYMPPELFLAPDIQKVLCNQKVDIWSLGITFYQIVTHKFPFQSLSETDIKRFMGKYKQTGILEQPDCIKDKNLWGLLTSININNEEEVELAIQSGVGKN</sequence>
<dbReference type="Gene3D" id="1.10.510.10">
    <property type="entry name" value="Transferase(Phosphotransferase) domain 1"/>
    <property type="match status" value="1"/>
</dbReference>
<dbReference type="GO" id="GO:0005524">
    <property type="term" value="F:ATP binding"/>
    <property type="evidence" value="ECO:0007669"/>
    <property type="project" value="UniProtKB-UniRule"/>
</dbReference>
<dbReference type="SMART" id="SM00220">
    <property type="entry name" value="S_TKc"/>
    <property type="match status" value="1"/>
</dbReference>
<dbReference type="Pfam" id="PF00069">
    <property type="entry name" value="Pkinase"/>
    <property type="match status" value="1"/>
</dbReference>
<comment type="catalytic activity">
    <reaction evidence="8">
        <text>L-threonyl-[protein] + ATP = O-phospho-L-threonyl-[protein] + ADP + H(+)</text>
        <dbReference type="Rhea" id="RHEA:46608"/>
        <dbReference type="Rhea" id="RHEA-COMP:11060"/>
        <dbReference type="Rhea" id="RHEA-COMP:11605"/>
        <dbReference type="ChEBI" id="CHEBI:15378"/>
        <dbReference type="ChEBI" id="CHEBI:30013"/>
        <dbReference type="ChEBI" id="CHEBI:30616"/>
        <dbReference type="ChEBI" id="CHEBI:61977"/>
        <dbReference type="ChEBI" id="CHEBI:456216"/>
        <dbReference type="EC" id="2.7.11.1"/>
    </reaction>
</comment>
<keyword evidence="5 10" id="KW-0547">Nucleotide-binding</keyword>
<keyword evidence="3 11" id="KW-0723">Serine/threonine-protein kinase</keyword>
<comment type="catalytic activity">
    <reaction evidence="9">
        <text>L-seryl-[protein] + ATP = O-phospho-L-seryl-[protein] + ADP + H(+)</text>
        <dbReference type="Rhea" id="RHEA:17989"/>
        <dbReference type="Rhea" id="RHEA-COMP:9863"/>
        <dbReference type="Rhea" id="RHEA-COMP:11604"/>
        <dbReference type="ChEBI" id="CHEBI:15378"/>
        <dbReference type="ChEBI" id="CHEBI:29999"/>
        <dbReference type="ChEBI" id="CHEBI:30616"/>
        <dbReference type="ChEBI" id="CHEBI:83421"/>
        <dbReference type="ChEBI" id="CHEBI:456216"/>
        <dbReference type="EC" id="2.7.11.1"/>
    </reaction>
</comment>
<dbReference type="PROSITE" id="PS50011">
    <property type="entry name" value="PROTEIN_KINASE_DOM"/>
    <property type="match status" value="1"/>
</dbReference>
<evidence type="ECO:0000256" key="6">
    <source>
        <dbReference type="ARBA" id="ARBA00022777"/>
    </source>
</evidence>
<evidence type="ECO:0000256" key="10">
    <source>
        <dbReference type="PROSITE-ProRule" id="PRU10141"/>
    </source>
</evidence>
<dbReference type="InterPro" id="IPR017441">
    <property type="entry name" value="Protein_kinase_ATP_BS"/>
</dbReference>
<gene>
    <name evidence="13" type="ORF">EZS28_013177</name>
</gene>
<evidence type="ECO:0000256" key="4">
    <source>
        <dbReference type="ARBA" id="ARBA00022679"/>
    </source>
</evidence>
<dbReference type="SUPFAM" id="SSF56112">
    <property type="entry name" value="Protein kinase-like (PK-like)"/>
    <property type="match status" value="1"/>
</dbReference>
<dbReference type="PANTHER" id="PTHR43671:SF98">
    <property type="entry name" value="SERINE_THREONINE-PROTEIN KINASE NEK11"/>
    <property type="match status" value="1"/>
</dbReference>
<comment type="similarity">
    <text evidence="1">Belongs to the protein kinase superfamily. NEK Ser/Thr protein kinase family. NIMA subfamily.</text>
</comment>
<dbReference type="PROSITE" id="PS00108">
    <property type="entry name" value="PROTEIN_KINASE_ST"/>
    <property type="match status" value="1"/>
</dbReference>
<dbReference type="PROSITE" id="PS00107">
    <property type="entry name" value="PROTEIN_KINASE_ATP"/>
    <property type="match status" value="1"/>
</dbReference>
<accession>A0A5J4W8P9</accession>
<feature type="binding site" evidence="10">
    <location>
        <position position="40"/>
    </location>
    <ligand>
        <name>ATP</name>
        <dbReference type="ChEBI" id="CHEBI:30616"/>
    </ligand>
</feature>
<proteinExistence type="inferred from homology"/>
<dbReference type="AlphaFoldDB" id="A0A5J4W8P9"/>
<keyword evidence="4" id="KW-0808">Transferase</keyword>
<dbReference type="PANTHER" id="PTHR43671">
    <property type="entry name" value="SERINE/THREONINE-PROTEIN KINASE NEK"/>
    <property type="match status" value="1"/>
</dbReference>
<feature type="domain" description="Protein kinase" evidence="12">
    <location>
        <begin position="1"/>
        <end position="253"/>
    </location>
</feature>
<keyword evidence="7 10" id="KW-0067">ATP-binding</keyword>
<comment type="caution">
    <text evidence="13">The sequence shown here is derived from an EMBL/GenBank/DDBJ whole genome shotgun (WGS) entry which is preliminary data.</text>
</comment>
<reference evidence="13 14" key="1">
    <citation type="submission" date="2019-03" db="EMBL/GenBank/DDBJ databases">
        <title>Single cell metagenomics reveals metabolic interactions within the superorganism composed of flagellate Streblomastix strix and complex community of Bacteroidetes bacteria on its surface.</title>
        <authorList>
            <person name="Treitli S.C."/>
            <person name="Kolisko M."/>
            <person name="Husnik F."/>
            <person name="Keeling P."/>
            <person name="Hampl V."/>
        </authorList>
    </citation>
    <scope>NUCLEOTIDE SEQUENCE [LARGE SCALE GENOMIC DNA]</scope>
    <source>
        <strain evidence="13">ST1C</strain>
    </source>
</reference>
<dbReference type="EC" id="2.7.11.1" evidence="2"/>
<evidence type="ECO:0000256" key="8">
    <source>
        <dbReference type="ARBA" id="ARBA00047899"/>
    </source>
</evidence>
<evidence type="ECO:0000256" key="11">
    <source>
        <dbReference type="RuleBase" id="RU000304"/>
    </source>
</evidence>
<organism evidence="13 14">
    <name type="scientific">Streblomastix strix</name>
    <dbReference type="NCBI Taxonomy" id="222440"/>
    <lineage>
        <taxon>Eukaryota</taxon>
        <taxon>Metamonada</taxon>
        <taxon>Preaxostyla</taxon>
        <taxon>Oxymonadida</taxon>
        <taxon>Streblomastigidae</taxon>
        <taxon>Streblomastix</taxon>
    </lineage>
</organism>
<dbReference type="InterPro" id="IPR050660">
    <property type="entry name" value="NEK_Ser/Thr_kinase"/>
</dbReference>
<dbReference type="Gene3D" id="3.30.200.20">
    <property type="entry name" value="Phosphorylase Kinase, domain 1"/>
    <property type="match status" value="1"/>
</dbReference>
<evidence type="ECO:0000256" key="5">
    <source>
        <dbReference type="ARBA" id="ARBA00022741"/>
    </source>
</evidence>
<evidence type="ECO:0000256" key="3">
    <source>
        <dbReference type="ARBA" id="ARBA00022527"/>
    </source>
</evidence>
<dbReference type="InterPro" id="IPR000719">
    <property type="entry name" value="Prot_kinase_dom"/>
</dbReference>
<evidence type="ECO:0000313" key="14">
    <source>
        <dbReference type="Proteomes" id="UP000324800"/>
    </source>
</evidence>
<evidence type="ECO:0000256" key="7">
    <source>
        <dbReference type="ARBA" id="ARBA00022840"/>
    </source>
</evidence>
<dbReference type="EMBL" id="SNRW01002926">
    <property type="protein sequence ID" value="KAA6391297.1"/>
    <property type="molecule type" value="Genomic_DNA"/>
</dbReference>
<evidence type="ECO:0000256" key="1">
    <source>
        <dbReference type="ARBA" id="ARBA00010886"/>
    </source>
</evidence>
<dbReference type="OrthoDB" id="10013850at2759"/>
<dbReference type="InterPro" id="IPR011009">
    <property type="entry name" value="Kinase-like_dom_sf"/>
</dbReference>
<evidence type="ECO:0000256" key="2">
    <source>
        <dbReference type="ARBA" id="ARBA00012513"/>
    </source>
</evidence>
<protein>
    <recommendedName>
        <fullName evidence="2">non-specific serine/threonine protein kinase</fullName>
        <ecNumber evidence="2">2.7.11.1</ecNumber>
    </recommendedName>
</protein>
<dbReference type="InterPro" id="IPR008271">
    <property type="entry name" value="Ser/Thr_kinase_AS"/>
</dbReference>
<evidence type="ECO:0000313" key="13">
    <source>
        <dbReference type="EMBL" id="KAA6391297.1"/>
    </source>
</evidence>
<name>A0A5J4W8P9_9EUKA</name>